<proteinExistence type="predicted"/>
<dbReference type="PROSITE" id="PS51257">
    <property type="entry name" value="PROKAR_LIPOPROTEIN"/>
    <property type="match status" value="1"/>
</dbReference>
<dbReference type="AlphaFoldDB" id="A0A365Y1L2"/>
<dbReference type="OrthoDB" id="770741at2"/>
<reference evidence="2 3" key="1">
    <citation type="submission" date="2018-05" db="EMBL/GenBank/DDBJ databases">
        <title>Chitinophaga sp. K3CV102501T nov., isolated from isolated from a monsoon evergreen broad-leaved forest soil.</title>
        <authorList>
            <person name="Lv Y."/>
        </authorList>
    </citation>
    <scope>NUCLEOTIDE SEQUENCE [LARGE SCALE GENOMIC DNA]</scope>
    <source>
        <strain evidence="2 3">GDMCC 1.1325</strain>
    </source>
</reference>
<sequence length="151" mass="17325">MKKHFIFLLPALMTIACVNRNNQQTEVKTDSATVSTKPAPVQEQTASTASKETDGQSQAWTDSLLIEFIKSTDNQLIRYAAKDSSIRWMMDQVETTDSAVFMIFHLGHHTEEADHSDPRFVTDGWVYIDTLTRKVYEYDVAADSLKRWYKK</sequence>
<protein>
    <recommendedName>
        <fullName evidence="4">Lipoprotein</fullName>
    </recommendedName>
</protein>
<dbReference type="EMBL" id="QFFJ01000001">
    <property type="protein sequence ID" value="RBL91814.1"/>
    <property type="molecule type" value="Genomic_DNA"/>
</dbReference>
<evidence type="ECO:0000313" key="3">
    <source>
        <dbReference type="Proteomes" id="UP000253410"/>
    </source>
</evidence>
<keyword evidence="3" id="KW-1185">Reference proteome</keyword>
<evidence type="ECO:0000313" key="2">
    <source>
        <dbReference type="EMBL" id="RBL91814.1"/>
    </source>
</evidence>
<name>A0A365Y1L2_9BACT</name>
<comment type="caution">
    <text evidence="2">The sequence shown here is derived from an EMBL/GenBank/DDBJ whole genome shotgun (WGS) entry which is preliminary data.</text>
</comment>
<accession>A0A365Y1L2</accession>
<gene>
    <name evidence="2" type="ORF">DF182_04210</name>
</gene>
<dbReference type="Proteomes" id="UP000253410">
    <property type="component" value="Unassembled WGS sequence"/>
</dbReference>
<evidence type="ECO:0000256" key="1">
    <source>
        <dbReference type="SAM" id="MobiDB-lite"/>
    </source>
</evidence>
<dbReference type="RefSeq" id="WP_147243344.1">
    <property type="nucleotide sequence ID" value="NZ_QFFJ01000001.1"/>
</dbReference>
<evidence type="ECO:0008006" key="4">
    <source>
        <dbReference type="Google" id="ProtNLM"/>
    </source>
</evidence>
<feature type="region of interest" description="Disordered" evidence="1">
    <location>
        <begin position="26"/>
        <end position="55"/>
    </location>
</feature>
<organism evidence="2 3">
    <name type="scientific">Chitinophaga flava</name>
    <dbReference type="NCBI Taxonomy" id="2259036"/>
    <lineage>
        <taxon>Bacteria</taxon>
        <taxon>Pseudomonadati</taxon>
        <taxon>Bacteroidota</taxon>
        <taxon>Chitinophagia</taxon>
        <taxon>Chitinophagales</taxon>
        <taxon>Chitinophagaceae</taxon>
        <taxon>Chitinophaga</taxon>
    </lineage>
</organism>